<evidence type="ECO:0000313" key="3">
    <source>
        <dbReference type="Proteomes" id="UP000502260"/>
    </source>
</evidence>
<feature type="transmembrane region" description="Helical" evidence="1">
    <location>
        <begin position="79"/>
        <end position="99"/>
    </location>
</feature>
<keyword evidence="1" id="KW-1133">Transmembrane helix</keyword>
<proteinExistence type="predicted"/>
<keyword evidence="1" id="KW-0472">Membrane</keyword>
<reference evidence="3" key="1">
    <citation type="submission" date="2020-03" db="EMBL/GenBank/DDBJ databases">
        <title>Complete genome sequence of sulfur-oxidizing bacterium skT11.</title>
        <authorList>
            <person name="Kanda M."/>
            <person name="Kojima H."/>
            <person name="Fukui M."/>
        </authorList>
    </citation>
    <scope>NUCLEOTIDE SEQUENCE [LARGE SCALE GENOMIC DNA]</scope>
    <source>
        <strain evidence="3">skT11</strain>
    </source>
</reference>
<accession>A0A6F8VBM5</accession>
<dbReference type="RefSeq" id="WP_173064018.1">
    <property type="nucleotide sequence ID" value="NZ_AP022853.1"/>
</dbReference>
<protein>
    <submittedName>
        <fullName evidence="2">Uncharacterized protein</fullName>
    </submittedName>
</protein>
<keyword evidence="3" id="KW-1185">Reference proteome</keyword>
<organism evidence="2 3">
    <name type="scientific">Sulfurimicrobium lacus</name>
    <dbReference type="NCBI Taxonomy" id="2715678"/>
    <lineage>
        <taxon>Bacteria</taxon>
        <taxon>Pseudomonadati</taxon>
        <taxon>Pseudomonadota</taxon>
        <taxon>Betaproteobacteria</taxon>
        <taxon>Nitrosomonadales</taxon>
        <taxon>Sulfuricellaceae</taxon>
        <taxon>Sulfurimicrobium</taxon>
    </lineage>
</organism>
<evidence type="ECO:0000313" key="2">
    <source>
        <dbReference type="EMBL" id="BCB27064.1"/>
    </source>
</evidence>
<evidence type="ECO:0000256" key="1">
    <source>
        <dbReference type="SAM" id="Phobius"/>
    </source>
</evidence>
<name>A0A6F8VBM5_9PROT</name>
<dbReference type="AlphaFoldDB" id="A0A6F8VBM5"/>
<dbReference type="EMBL" id="AP022853">
    <property type="protein sequence ID" value="BCB27064.1"/>
    <property type="molecule type" value="Genomic_DNA"/>
</dbReference>
<keyword evidence="1" id="KW-0812">Transmembrane</keyword>
<gene>
    <name evidence="2" type="ORF">SKTS_19500</name>
</gene>
<dbReference type="Gene3D" id="1.10.530.10">
    <property type="match status" value="1"/>
</dbReference>
<dbReference type="KEGG" id="slac:SKTS_19500"/>
<dbReference type="Proteomes" id="UP000502260">
    <property type="component" value="Chromosome"/>
</dbReference>
<feature type="transmembrane region" description="Helical" evidence="1">
    <location>
        <begin position="35"/>
        <end position="58"/>
    </location>
</feature>
<sequence length="312" mass="34092">MKTPRHRSLFLFGWAILAALASFYTDPDAHGLSTLLGGLAIVQGVWAVAAAHWGRKALTDYPEADQRSLFAKAAESPSGAGLALIALAIVFVGLLMVFAPRAHAGTLPAGFATYGPVLKAEQRRYWPGHPDPAALAALIEQESCVSLKSPRCWNPSARLKSAREEGAGMGQITRGYRADRSIRFDALAELSSRYGTELSGWSWDNVYRRPDLQLRAVVLMSRDAAMAFRGAPEWLEFGDAGYNGGVAGVQKERRACKLTKGCDPGKWFGNVELHCLKSRQPIYGGRSACDINREHPRNVFLVRRDKYVGAMS</sequence>